<dbReference type="GO" id="GO:0051536">
    <property type="term" value="F:iron-sulfur cluster binding"/>
    <property type="evidence" value="ECO:0007669"/>
    <property type="project" value="UniProtKB-KW"/>
</dbReference>
<dbReference type="PANTHER" id="PTHR42917:SF2">
    <property type="entry name" value="2,4-DIENOYL-COA REDUCTASE [(2E)-ENOYL-COA-PRODUCING]"/>
    <property type="match status" value="1"/>
</dbReference>
<dbReference type="SUPFAM" id="SSF51395">
    <property type="entry name" value="FMN-linked oxidoreductases"/>
    <property type="match status" value="1"/>
</dbReference>
<dbReference type="Gene3D" id="3.20.20.70">
    <property type="entry name" value="Aldolase class I"/>
    <property type="match status" value="1"/>
</dbReference>
<feature type="domain" description="NADH:flavin oxidoreductase/NADH oxidase N-terminal" evidence="10">
    <location>
        <begin position="8"/>
        <end position="339"/>
    </location>
</feature>
<evidence type="ECO:0000256" key="2">
    <source>
        <dbReference type="ARBA" id="ARBA00001966"/>
    </source>
</evidence>
<dbReference type="AlphaFoldDB" id="A0A1G9Z2G0"/>
<dbReference type="OrthoDB" id="9772736at2"/>
<evidence type="ECO:0000259" key="11">
    <source>
        <dbReference type="Pfam" id="PF07992"/>
    </source>
</evidence>
<evidence type="ECO:0000259" key="10">
    <source>
        <dbReference type="Pfam" id="PF00724"/>
    </source>
</evidence>
<dbReference type="SUPFAM" id="SSF51905">
    <property type="entry name" value="FAD/NAD(P)-binding domain"/>
    <property type="match status" value="1"/>
</dbReference>
<feature type="domain" description="FAD/NAD(P)-binding" evidence="11">
    <location>
        <begin position="380"/>
        <end position="432"/>
    </location>
</feature>
<evidence type="ECO:0000256" key="7">
    <source>
        <dbReference type="ARBA" id="ARBA00023002"/>
    </source>
</evidence>
<dbReference type="GO" id="GO:0016491">
    <property type="term" value="F:oxidoreductase activity"/>
    <property type="evidence" value="ECO:0007669"/>
    <property type="project" value="UniProtKB-KW"/>
</dbReference>
<evidence type="ECO:0000256" key="5">
    <source>
        <dbReference type="ARBA" id="ARBA00022643"/>
    </source>
</evidence>
<keyword evidence="8" id="KW-0408">Iron</keyword>
<name>A0A1G9Z2G0_9FIRM</name>
<sequence length="670" mass="73835">MNQKYPHIFEPLTILRTTFKNRVIMPPMGSNFATFSGEVSEEMKNYYGLRARGGTALITVENACIDYPLATNGTKQLRIDNKQFIPGLFELTERIHKYGALASIQLNHAGASAYPERLNGLQSVSSSSVPSKEGNPAPRPLTKQEILAIVQKYAEAAERAIAAGFDMVEIHGGHSYLLDQFLSPLYNKRTDEFGGNAENRARFARLVVEAVRSKVGRWVPISFRVSADEFIDGGNTLDDTIACLASIVSAGVDIINVSAAVNDSIQYQIDKCDLPDGWRAYLSEAIKKEFHTPVIISGNIRNPKIAEEIIASKKADFLAIGRGLIADPDWVRKVQFGKEDCIRQCICCNIGCADHRIAKSKPIRCTVNPDVINGEAYKKNKVTRDIHVVVVGGGTSGLETACTAAEVGCRVTLLERNSELGGMARKIARFPEKSRIEDFPAYLEKRAARLKNLTIKLNTEATPDMIEKLAPDILYNATGSKSMTPPIEGLLEYTDAKDSNITSITNFMENIPYFEKIAEGKKVVIIGAGAVGLDVMEFFALRKADVQVIEMMPSVGKDCDIVTKSTLKNLFKQHDNIDMHLSTALKKVCPDKFIAEHDGKMEEYPFDLGFICMGLVPDLPDVTAFETYARKNNIPYYNIGNSNKTGQIIHGTEAGRNVVNVIDMIGGFED</sequence>
<reference evidence="12 13" key="1">
    <citation type="submission" date="2016-10" db="EMBL/GenBank/DDBJ databases">
        <authorList>
            <person name="de Groot N.N."/>
        </authorList>
    </citation>
    <scope>NUCLEOTIDE SEQUENCE [LARGE SCALE GENOMIC DNA]</scope>
    <source>
        <strain evidence="12 13">DSM 16981</strain>
    </source>
</reference>
<evidence type="ECO:0000313" key="13">
    <source>
        <dbReference type="Proteomes" id="UP000199309"/>
    </source>
</evidence>
<dbReference type="InterPro" id="IPR013785">
    <property type="entry name" value="Aldolase_TIM"/>
</dbReference>
<evidence type="ECO:0000256" key="6">
    <source>
        <dbReference type="ARBA" id="ARBA00022723"/>
    </source>
</evidence>
<dbReference type="CDD" id="cd02803">
    <property type="entry name" value="OYE_like_FMN_family"/>
    <property type="match status" value="1"/>
</dbReference>
<dbReference type="PANTHER" id="PTHR42917">
    <property type="entry name" value="2,4-DIENOYL-COA REDUCTASE"/>
    <property type="match status" value="1"/>
</dbReference>
<dbReference type="Pfam" id="PF00724">
    <property type="entry name" value="Oxidored_FMN"/>
    <property type="match status" value="1"/>
</dbReference>
<keyword evidence="5" id="KW-0288">FMN</keyword>
<comment type="cofactor">
    <cofactor evidence="1">
        <name>FMN</name>
        <dbReference type="ChEBI" id="CHEBI:58210"/>
    </cofactor>
</comment>
<comment type="cofactor">
    <cofactor evidence="2">
        <name>[4Fe-4S] cluster</name>
        <dbReference type="ChEBI" id="CHEBI:49883"/>
    </cofactor>
</comment>
<evidence type="ECO:0000313" key="12">
    <source>
        <dbReference type="EMBL" id="SDN15514.1"/>
    </source>
</evidence>
<dbReference type="InterPro" id="IPR051793">
    <property type="entry name" value="NADH:flavin_oxidoreductase"/>
</dbReference>
<dbReference type="Proteomes" id="UP000199309">
    <property type="component" value="Unassembled WGS sequence"/>
</dbReference>
<keyword evidence="4" id="KW-0285">Flavoprotein</keyword>
<protein>
    <submittedName>
        <fullName evidence="12">2,4-dienoyl-CoA reductase</fullName>
    </submittedName>
</protein>
<gene>
    <name evidence="12" type="ORF">SAMN05660299_02217</name>
</gene>
<evidence type="ECO:0000256" key="3">
    <source>
        <dbReference type="ARBA" id="ARBA00011048"/>
    </source>
</evidence>
<dbReference type="InterPro" id="IPR023753">
    <property type="entry name" value="FAD/NAD-binding_dom"/>
</dbReference>
<dbReference type="PRINTS" id="PR00368">
    <property type="entry name" value="FADPNR"/>
</dbReference>
<dbReference type="EMBL" id="FNHQ01000027">
    <property type="protein sequence ID" value="SDN15514.1"/>
    <property type="molecule type" value="Genomic_DNA"/>
</dbReference>
<organism evidence="12 13">
    <name type="scientific">Megasphaera paucivorans</name>
    <dbReference type="NCBI Taxonomy" id="349095"/>
    <lineage>
        <taxon>Bacteria</taxon>
        <taxon>Bacillati</taxon>
        <taxon>Bacillota</taxon>
        <taxon>Negativicutes</taxon>
        <taxon>Veillonellales</taxon>
        <taxon>Veillonellaceae</taxon>
        <taxon>Megasphaera</taxon>
    </lineage>
</organism>
<dbReference type="GO" id="GO:0046872">
    <property type="term" value="F:metal ion binding"/>
    <property type="evidence" value="ECO:0007669"/>
    <property type="project" value="UniProtKB-KW"/>
</dbReference>
<dbReference type="Pfam" id="PF07992">
    <property type="entry name" value="Pyr_redox_2"/>
    <property type="match status" value="2"/>
</dbReference>
<comment type="similarity">
    <text evidence="3">In the N-terminal section; belongs to the NADH:flavin oxidoreductase/NADH oxidase family.</text>
</comment>
<evidence type="ECO:0000256" key="9">
    <source>
        <dbReference type="ARBA" id="ARBA00023014"/>
    </source>
</evidence>
<dbReference type="InterPro" id="IPR001155">
    <property type="entry name" value="OxRdtase_FMN_N"/>
</dbReference>
<dbReference type="STRING" id="349095.SAMN05660299_02217"/>
<dbReference type="GO" id="GO:0010181">
    <property type="term" value="F:FMN binding"/>
    <property type="evidence" value="ECO:0007669"/>
    <property type="project" value="InterPro"/>
</dbReference>
<keyword evidence="13" id="KW-1185">Reference proteome</keyword>
<accession>A0A1G9Z2G0</accession>
<keyword evidence="6" id="KW-0479">Metal-binding</keyword>
<dbReference type="InterPro" id="IPR036188">
    <property type="entry name" value="FAD/NAD-bd_sf"/>
</dbReference>
<dbReference type="Gene3D" id="3.50.50.60">
    <property type="entry name" value="FAD/NAD(P)-binding domain"/>
    <property type="match status" value="1"/>
</dbReference>
<dbReference type="Gene3D" id="3.40.50.720">
    <property type="entry name" value="NAD(P)-binding Rossmann-like Domain"/>
    <property type="match status" value="1"/>
</dbReference>
<proteinExistence type="inferred from homology"/>
<evidence type="ECO:0000256" key="1">
    <source>
        <dbReference type="ARBA" id="ARBA00001917"/>
    </source>
</evidence>
<keyword evidence="7" id="KW-0560">Oxidoreductase</keyword>
<evidence type="ECO:0000256" key="4">
    <source>
        <dbReference type="ARBA" id="ARBA00022630"/>
    </source>
</evidence>
<dbReference type="RefSeq" id="WP_091651877.1">
    <property type="nucleotide sequence ID" value="NZ_FNHQ01000027.1"/>
</dbReference>
<feature type="domain" description="FAD/NAD(P)-binding" evidence="11">
    <location>
        <begin position="474"/>
        <end position="618"/>
    </location>
</feature>
<evidence type="ECO:0000256" key="8">
    <source>
        <dbReference type="ARBA" id="ARBA00023004"/>
    </source>
</evidence>
<keyword evidence="9" id="KW-0411">Iron-sulfur</keyword>